<keyword evidence="1 6" id="KW-0597">Phosphoprotein</keyword>
<evidence type="ECO:0000259" key="8">
    <source>
        <dbReference type="PROSITE" id="PS50110"/>
    </source>
</evidence>
<dbReference type="SUPFAM" id="SSF46894">
    <property type="entry name" value="C-terminal effector domain of the bipartite response regulators"/>
    <property type="match status" value="1"/>
</dbReference>
<dbReference type="InterPro" id="IPR039420">
    <property type="entry name" value="WalR-like"/>
</dbReference>
<dbReference type="CDD" id="cd00383">
    <property type="entry name" value="trans_reg_C"/>
    <property type="match status" value="1"/>
</dbReference>
<keyword evidence="3" id="KW-0805">Transcription regulation</keyword>
<evidence type="ECO:0000256" key="6">
    <source>
        <dbReference type="PROSITE-ProRule" id="PRU00169"/>
    </source>
</evidence>
<evidence type="ECO:0000256" key="1">
    <source>
        <dbReference type="ARBA" id="ARBA00022553"/>
    </source>
</evidence>
<evidence type="ECO:0000259" key="9">
    <source>
        <dbReference type="PROSITE" id="PS51755"/>
    </source>
</evidence>
<evidence type="ECO:0000256" key="7">
    <source>
        <dbReference type="PROSITE-ProRule" id="PRU01091"/>
    </source>
</evidence>
<dbReference type="Gene3D" id="3.40.50.2300">
    <property type="match status" value="1"/>
</dbReference>
<dbReference type="InterPro" id="IPR016032">
    <property type="entry name" value="Sig_transdc_resp-reg_C-effctor"/>
</dbReference>
<dbReference type="PANTHER" id="PTHR48111">
    <property type="entry name" value="REGULATOR OF RPOS"/>
    <property type="match status" value="1"/>
</dbReference>
<dbReference type="EMBL" id="FPBH01000003">
    <property type="protein sequence ID" value="SFT75534.1"/>
    <property type="molecule type" value="Genomic_DNA"/>
</dbReference>
<keyword evidence="2" id="KW-0902">Two-component regulatory system</keyword>
<organism evidence="10 11">
    <name type="scientific">Paraburkholderia aspalathi</name>
    <dbReference type="NCBI Taxonomy" id="1324617"/>
    <lineage>
        <taxon>Bacteria</taxon>
        <taxon>Pseudomonadati</taxon>
        <taxon>Pseudomonadota</taxon>
        <taxon>Betaproteobacteria</taxon>
        <taxon>Burkholderiales</taxon>
        <taxon>Burkholderiaceae</taxon>
        <taxon>Paraburkholderia</taxon>
    </lineage>
</organism>
<sequence>MRVLLIEDDTRASHFLARGLSESGLIVDAVADGATGLAYAREGIYDVIVADRLLPALDGIALVQQLRAGGDTTPLLMLSAVGGLNERVEGIRAGCDDYLVKPYAFVEVLARIEALARRADRSRMSERLECADLMLDTRARTATRGGRDLRLQHREFLLLECLARREGQVVTRSMLLEAAWNYDFEPRGNIIDMHMHRLRAKVDRDFPVALIHTVVGAGYVLNPAP</sequence>
<dbReference type="GO" id="GO:0006355">
    <property type="term" value="P:regulation of DNA-templated transcription"/>
    <property type="evidence" value="ECO:0007669"/>
    <property type="project" value="InterPro"/>
</dbReference>
<evidence type="ECO:0000256" key="5">
    <source>
        <dbReference type="ARBA" id="ARBA00023163"/>
    </source>
</evidence>
<evidence type="ECO:0000313" key="10">
    <source>
        <dbReference type="EMBL" id="SFT75534.1"/>
    </source>
</evidence>
<dbReference type="GO" id="GO:0000156">
    <property type="term" value="F:phosphorelay response regulator activity"/>
    <property type="evidence" value="ECO:0007669"/>
    <property type="project" value="TreeGrafter"/>
</dbReference>
<dbReference type="SMART" id="SM00448">
    <property type="entry name" value="REC"/>
    <property type="match status" value="1"/>
</dbReference>
<dbReference type="GO" id="GO:0005829">
    <property type="term" value="C:cytosol"/>
    <property type="evidence" value="ECO:0007669"/>
    <property type="project" value="TreeGrafter"/>
</dbReference>
<dbReference type="FunFam" id="1.10.10.10:FF:000005">
    <property type="entry name" value="Two-component system response regulator"/>
    <property type="match status" value="1"/>
</dbReference>
<name>A0A1I7AKY7_9BURK</name>
<keyword evidence="5" id="KW-0804">Transcription</keyword>
<accession>A0A1I7AKY7</accession>
<evidence type="ECO:0000256" key="2">
    <source>
        <dbReference type="ARBA" id="ARBA00023012"/>
    </source>
</evidence>
<dbReference type="OrthoDB" id="9802426at2"/>
<protein>
    <submittedName>
        <fullName evidence="10">Two component transcriptional regulator, winged helix family</fullName>
    </submittedName>
</protein>
<dbReference type="RefSeq" id="WP_093633628.1">
    <property type="nucleotide sequence ID" value="NZ_FPBH01000003.1"/>
</dbReference>
<dbReference type="GO" id="GO:0032993">
    <property type="term" value="C:protein-DNA complex"/>
    <property type="evidence" value="ECO:0007669"/>
    <property type="project" value="TreeGrafter"/>
</dbReference>
<feature type="domain" description="Response regulatory" evidence="8">
    <location>
        <begin position="2"/>
        <end position="116"/>
    </location>
</feature>
<reference evidence="10 11" key="1">
    <citation type="submission" date="2016-10" db="EMBL/GenBank/DDBJ databases">
        <authorList>
            <person name="de Groot N.N."/>
        </authorList>
    </citation>
    <scope>NUCLEOTIDE SEQUENCE [LARGE SCALE GENOMIC DNA]</scope>
    <source>
        <strain evidence="10 11">LMG 27731</strain>
    </source>
</reference>
<evidence type="ECO:0000256" key="4">
    <source>
        <dbReference type="ARBA" id="ARBA00023125"/>
    </source>
</evidence>
<keyword evidence="4 7" id="KW-0238">DNA-binding</keyword>
<feature type="domain" description="OmpR/PhoB-type" evidence="9">
    <location>
        <begin position="125"/>
        <end position="223"/>
    </location>
</feature>
<dbReference type="Pfam" id="PF00486">
    <property type="entry name" value="Trans_reg_C"/>
    <property type="match status" value="1"/>
</dbReference>
<dbReference type="PANTHER" id="PTHR48111:SF76">
    <property type="entry name" value="TWO-COMPONENT RESPONSE REGULATOR"/>
    <property type="match status" value="1"/>
</dbReference>
<dbReference type="Gene3D" id="1.10.10.10">
    <property type="entry name" value="Winged helix-like DNA-binding domain superfamily/Winged helix DNA-binding domain"/>
    <property type="match status" value="1"/>
</dbReference>
<gene>
    <name evidence="10" type="ORF">SAMN05192563_1003453</name>
</gene>
<dbReference type="InterPro" id="IPR001867">
    <property type="entry name" value="OmpR/PhoB-type_DNA-bd"/>
</dbReference>
<dbReference type="SUPFAM" id="SSF52172">
    <property type="entry name" value="CheY-like"/>
    <property type="match status" value="1"/>
</dbReference>
<proteinExistence type="predicted"/>
<dbReference type="Pfam" id="PF00072">
    <property type="entry name" value="Response_reg"/>
    <property type="match status" value="1"/>
</dbReference>
<feature type="modified residue" description="4-aspartylphosphate" evidence="6">
    <location>
        <position position="51"/>
    </location>
</feature>
<evidence type="ECO:0000313" key="11">
    <source>
        <dbReference type="Proteomes" id="UP000198844"/>
    </source>
</evidence>
<dbReference type="PROSITE" id="PS51755">
    <property type="entry name" value="OMPR_PHOB"/>
    <property type="match status" value="1"/>
</dbReference>
<dbReference type="PROSITE" id="PS50110">
    <property type="entry name" value="RESPONSE_REGULATORY"/>
    <property type="match status" value="1"/>
</dbReference>
<dbReference type="Proteomes" id="UP000198844">
    <property type="component" value="Unassembled WGS sequence"/>
</dbReference>
<evidence type="ECO:0000256" key="3">
    <source>
        <dbReference type="ARBA" id="ARBA00023015"/>
    </source>
</evidence>
<dbReference type="AlphaFoldDB" id="A0A1I7AKY7"/>
<feature type="DNA-binding region" description="OmpR/PhoB-type" evidence="7">
    <location>
        <begin position="125"/>
        <end position="223"/>
    </location>
</feature>
<dbReference type="InterPro" id="IPR011006">
    <property type="entry name" value="CheY-like_superfamily"/>
</dbReference>
<dbReference type="SMART" id="SM00862">
    <property type="entry name" value="Trans_reg_C"/>
    <property type="match status" value="1"/>
</dbReference>
<dbReference type="InterPro" id="IPR036388">
    <property type="entry name" value="WH-like_DNA-bd_sf"/>
</dbReference>
<dbReference type="GO" id="GO:0000976">
    <property type="term" value="F:transcription cis-regulatory region binding"/>
    <property type="evidence" value="ECO:0007669"/>
    <property type="project" value="TreeGrafter"/>
</dbReference>
<dbReference type="InterPro" id="IPR001789">
    <property type="entry name" value="Sig_transdc_resp-reg_receiver"/>
</dbReference>